<comment type="caution">
    <text evidence="1">The sequence shown here is derived from an EMBL/GenBank/DDBJ whole genome shotgun (WGS) entry which is preliminary data.</text>
</comment>
<evidence type="ECO:0000313" key="1">
    <source>
        <dbReference type="EMBL" id="KAF7844166.1"/>
    </source>
</evidence>
<name>A0A835CIA4_9FABA</name>
<reference evidence="1" key="1">
    <citation type="submission" date="2020-09" db="EMBL/GenBank/DDBJ databases">
        <title>Genome-Enabled Discovery of Anthraquinone Biosynthesis in Senna tora.</title>
        <authorList>
            <person name="Kang S.-H."/>
            <person name="Pandey R.P."/>
            <person name="Lee C.-M."/>
            <person name="Sim J.-S."/>
            <person name="Jeong J.-T."/>
            <person name="Choi B.-S."/>
            <person name="Jung M."/>
            <person name="Ginzburg D."/>
            <person name="Zhao K."/>
            <person name="Won S.Y."/>
            <person name="Oh T.-J."/>
            <person name="Yu Y."/>
            <person name="Kim N.-H."/>
            <person name="Lee O.R."/>
            <person name="Lee T.-H."/>
            <person name="Bashyal P."/>
            <person name="Kim T.-S."/>
            <person name="Lee W.-H."/>
            <person name="Kawkins C."/>
            <person name="Kim C.-K."/>
            <person name="Kim J.S."/>
            <person name="Ahn B.O."/>
            <person name="Rhee S.Y."/>
            <person name="Sohng J.K."/>
        </authorList>
    </citation>
    <scope>NUCLEOTIDE SEQUENCE</scope>
    <source>
        <tissue evidence="1">Leaf</tissue>
    </source>
</reference>
<dbReference type="EMBL" id="JAAIUW010000001">
    <property type="protein sequence ID" value="KAF7844166.1"/>
    <property type="molecule type" value="Genomic_DNA"/>
</dbReference>
<keyword evidence="2" id="KW-1185">Reference proteome</keyword>
<protein>
    <submittedName>
        <fullName evidence="1">Uncharacterized protein</fullName>
    </submittedName>
</protein>
<gene>
    <name evidence="1" type="ORF">G2W53_001071</name>
</gene>
<dbReference type="Proteomes" id="UP000634136">
    <property type="component" value="Unassembled WGS sequence"/>
</dbReference>
<sequence length="68" mass="7857">MDELLQMVRPWGFSLKDFCKDNKGKREDYKGNGMICREYEEGDVRPLRFEDDPLAASASALAKENQDQ</sequence>
<proteinExistence type="predicted"/>
<accession>A0A835CIA4</accession>
<organism evidence="1 2">
    <name type="scientific">Senna tora</name>
    <dbReference type="NCBI Taxonomy" id="362788"/>
    <lineage>
        <taxon>Eukaryota</taxon>
        <taxon>Viridiplantae</taxon>
        <taxon>Streptophyta</taxon>
        <taxon>Embryophyta</taxon>
        <taxon>Tracheophyta</taxon>
        <taxon>Spermatophyta</taxon>
        <taxon>Magnoliopsida</taxon>
        <taxon>eudicotyledons</taxon>
        <taxon>Gunneridae</taxon>
        <taxon>Pentapetalae</taxon>
        <taxon>rosids</taxon>
        <taxon>fabids</taxon>
        <taxon>Fabales</taxon>
        <taxon>Fabaceae</taxon>
        <taxon>Caesalpinioideae</taxon>
        <taxon>Cassia clade</taxon>
        <taxon>Senna</taxon>
    </lineage>
</organism>
<dbReference type="AlphaFoldDB" id="A0A835CIA4"/>
<evidence type="ECO:0000313" key="2">
    <source>
        <dbReference type="Proteomes" id="UP000634136"/>
    </source>
</evidence>